<feature type="chain" id="PRO_5034414793" evidence="8">
    <location>
        <begin position="24"/>
        <end position="436"/>
    </location>
</feature>
<organism evidence="9 10">
    <name type="scientific">Methyloradius palustris</name>
    <dbReference type="NCBI Taxonomy" id="2778876"/>
    <lineage>
        <taxon>Bacteria</taxon>
        <taxon>Pseudomonadati</taxon>
        <taxon>Pseudomonadota</taxon>
        <taxon>Betaproteobacteria</taxon>
        <taxon>Nitrosomonadales</taxon>
        <taxon>Methylophilaceae</taxon>
        <taxon>Methyloradius</taxon>
    </lineage>
</organism>
<name>A0A8D5JWA5_9PROT</name>
<dbReference type="Proteomes" id="UP000826722">
    <property type="component" value="Chromosome"/>
</dbReference>
<keyword evidence="10" id="KW-1185">Reference proteome</keyword>
<evidence type="ECO:0000256" key="7">
    <source>
        <dbReference type="ARBA" id="ARBA00023237"/>
    </source>
</evidence>
<dbReference type="Pfam" id="PF03349">
    <property type="entry name" value="Toluene_X"/>
    <property type="match status" value="1"/>
</dbReference>
<evidence type="ECO:0000256" key="6">
    <source>
        <dbReference type="ARBA" id="ARBA00023136"/>
    </source>
</evidence>
<feature type="signal peptide" evidence="8">
    <location>
        <begin position="1"/>
        <end position="23"/>
    </location>
</feature>
<evidence type="ECO:0000313" key="9">
    <source>
        <dbReference type="EMBL" id="BCM24899.1"/>
    </source>
</evidence>
<dbReference type="GO" id="GO:0009279">
    <property type="term" value="C:cell outer membrane"/>
    <property type="evidence" value="ECO:0007669"/>
    <property type="project" value="UniProtKB-SubCell"/>
</dbReference>
<dbReference type="GO" id="GO:0015483">
    <property type="term" value="F:long-chain fatty acid transporting porin activity"/>
    <property type="evidence" value="ECO:0007669"/>
    <property type="project" value="TreeGrafter"/>
</dbReference>
<dbReference type="RefSeq" id="WP_221765385.1">
    <property type="nucleotide sequence ID" value="NZ_AP024110.1"/>
</dbReference>
<dbReference type="SUPFAM" id="SSF56935">
    <property type="entry name" value="Porins"/>
    <property type="match status" value="1"/>
</dbReference>
<evidence type="ECO:0000256" key="8">
    <source>
        <dbReference type="SAM" id="SignalP"/>
    </source>
</evidence>
<evidence type="ECO:0000256" key="2">
    <source>
        <dbReference type="ARBA" id="ARBA00008163"/>
    </source>
</evidence>
<keyword evidence="4" id="KW-0812">Transmembrane</keyword>
<dbReference type="PANTHER" id="PTHR35093:SF3">
    <property type="entry name" value="LONG-CHAIN FATTY ACID TRANSPORT PROTEIN"/>
    <property type="match status" value="1"/>
</dbReference>
<evidence type="ECO:0000256" key="1">
    <source>
        <dbReference type="ARBA" id="ARBA00004571"/>
    </source>
</evidence>
<dbReference type="PANTHER" id="PTHR35093">
    <property type="entry name" value="OUTER MEMBRANE PROTEIN NMB0088-RELATED"/>
    <property type="match status" value="1"/>
</dbReference>
<dbReference type="KEGG" id="mpau:ZMTM_11580"/>
<dbReference type="AlphaFoldDB" id="A0A8D5JWA5"/>
<comment type="similarity">
    <text evidence="2">Belongs to the OmpP1/FadL family.</text>
</comment>
<dbReference type="Gene3D" id="2.40.160.60">
    <property type="entry name" value="Outer membrane protein transport protein (OMPP1/FadL/TodX)"/>
    <property type="match status" value="1"/>
</dbReference>
<proteinExistence type="inferred from homology"/>
<evidence type="ECO:0000256" key="4">
    <source>
        <dbReference type="ARBA" id="ARBA00022692"/>
    </source>
</evidence>
<keyword evidence="7" id="KW-0998">Cell outer membrane</keyword>
<sequence length="436" mass="46729">MKNSAIIRFVIFSCWLLTSQAYAAGYGLIEQSASAGGNAYAGGAASAEDASTVYQNPAGMTYLPDNQLVIGAHAILPSASFNNNGSTTAFGAGTTGNNGGDAGDLTFIPNFYLTNAITPDIRIGLGINVPFGLKTEYDSDWVGRYQAIKSELKTTNINPSVAFKANDQLSLGFGILAMRAEASLSSAVDFGTLCTGLGLGCGTPQSRDGVASIHGDGWGIGWNTGAIWQINNATRLGLAYRSQVHLTLDGNIGFSNVPSALATSFPNGNISAKLTTPDSLSASLFHQLNEEWDLLADITWVGWKKFKNLTVVRDSGSIAADTAENWSNTIRLAFGANYHYNQHLKLRTGIAYDESPVSDTYRTPRIPDNDRYWLSAGANYKLSDDNSIDIAYSHVFVKETTLNKTNDASVSALKDTLRGAYDNQVDVFSLQFVHSF</sequence>
<evidence type="ECO:0000313" key="10">
    <source>
        <dbReference type="Proteomes" id="UP000826722"/>
    </source>
</evidence>
<evidence type="ECO:0000256" key="5">
    <source>
        <dbReference type="ARBA" id="ARBA00022729"/>
    </source>
</evidence>
<keyword evidence="6" id="KW-0472">Membrane</keyword>
<keyword evidence="3" id="KW-1134">Transmembrane beta strand</keyword>
<comment type="subcellular location">
    <subcellularLocation>
        <location evidence="1">Cell outer membrane</location>
        <topology evidence="1">Multi-pass membrane protein</topology>
    </subcellularLocation>
</comment>
<reference evidence="9" key="1">
    <citation type="journal article" date="2021" name="Arch. Microbiol.">
        <title>Methyloradius palustris gen. nov., sp. nov., a methanol-oxidizing bacterium isolated from snow.</title>
        <authorList>
            <person name="Miyadera T."/>
            <person name="Kojima H."/>
            <person name="Fukui M."/>
        </authorList>
    </citation>
    <scope>NUCLEOTIDE SEQUENCE</scope>
    <source>
        <strain evidence="9">Zm11</strain>
    </source>
</reference>
<keyword evidence="5 8" id="KW-0732">Signal</keyword>
<dbReference type="InterPro" id="IPR005017">
    <property type="entry name" value="OMPP1/FadL/TodX"/>
</dbReference>
<evidence type="ECO:0000256" key="3">
    <source>
        <dbReference type="ARBA" id="ARBA00022452"/>
    </source>
</evidence>
<protein>
    <submittedName>
        <fullName evidence="9">Aromatic hydrocarbon degradation protein</fullName>
    </submittedName>
</protein>
<gene>
    <name evidence="9" type="ORF">ZMTM_11580</name>
</gene>
<dbReference type="EMBL" id="AP024110">
    <property type="protein sequence ID" value="BCM24899.1"/>
    <property type="molecule type" value="Genomic_DNA"/>
</dbReference>
<accession>A0A8D5JWA5</accession>